<dbReference type="Proteomes" id="UP000193498">
    <property type="component" value="Unassembled WGS sequence"/>
</dbReference>
<name>A0A1Y1XTP8_9FUNG</name>
<dbReference type="SMART" id="SM00093">
    <property type="entry name" value="SERPIN"/>
    <property type="match status" value="1"/>
</dbReference>
<dbReference type="Gene3D" id="2.30.39.10">
    <property type="entry name" value="Alpha-1-antitrypsin, domain 1"/>
    <property type="match status" value="1"/>
</dbReference>
<evidence type="ECO:0000256" key="2">
    <source>
        <dbReference type="RuleBase" id="RU000411"/>
    </source>
</evidence>
<comment type="caution">
    <text evidence="4">The sequence shown here is derived from an EMBL/GenBank/DDBJ whole genome shotgun (WGS) entry which is preliminary data.</text>
</comment>
<keyword evidence="5" id="KW-1185">Reference proteome</keyword>
<comment type="similarity">
    <text evidence="1 2">Belongs to the serpin family.</text>
</comment>
<evidence type="ECO:0000313" key="5">
    <source>
        <dbReference type="Proteomes" id="UP000193498"/>
    </source>
</evidence>
<protein>
    <recommendedName>
        <fullName evidence="3">Serpin domain-containing protein</fullName>
    </recommendedName>
</protein>
<dbReference type="AlphaFoldDB" id="A0A1Y1XTP8"/>
<sequence>MNANSTVQELVTSLGMNMLGSFQQDHAVDTNLMFSPFSIFSALFMFMYASYDKSQAVQELLQLFGLYKPKDKQNIHVYTLFFKTYFYDLIDKFDEVPVSANQTKADLILANSLWGRDIKKSFSNLVRRELLCDTFNQVPSPHGVETWLRKTTGGKLTGIIQKDATFRKDDLLLTSTLHFAAGWANPFLPGNRKVERFNAPNGKFFNSIMMSQVDQTYPYYENNKYQLLDMDFDDQRFTATFILPKSTMALHEFHQMMSPWDWSNALKKNRWRHRINVNIPKFKLDARLNLRPYLERAKVTTIFNPATVFPYLSSKPKTLPAYLHQAHMEIIERGMATN</sequence>
<dbReference type="InterPro" id="IPR036186">
    <property type="entry name" value="Serpin_sf"/>
</dbReference>
<dbReference type="InterPro" id="IPR023796">
    <property type="entry name" value="Serpin_dom"/>
</dbReference>
<organism evidence="4 5">
    <name type="scientific">Basidiobolus meristosporus CBS 931.73</name>
    <dbReference type="NCBI Taxonomy" id="1314790"/>
    <lineage>
        <taxon>Eukaryota</taxon>
        <taxon>Fungi</taxon>
        <taxon>Fungi incertae sedis</taxon>
        <taxon>Zoopagomycota</taxon>
        <taxon>Entomophthoromycotina</taxon>
        <taxon>Basidiobolomycetes</taxon>
        <taxon>Basidiobolales</taxon>
        <taxon>Basidiobolaceae</taxon>
        <taxon>Basidiobolus</taxon>
    </lineage>
</organism>
<dbReference type="GO" id="GO:0005615">
    <property type="term" value="C:extracellular space"/>
    <property type="evidence" value="ECO:0007669"/>
    <property type="project" value="InterPro"/>
</dbReference>
<reference evidence="4 5" key="1">
    <citation type="submission" date="2016-07" db="EMBL/GenBank/DDBJ databases">
        <title>Pervasive Adenine N6-methylation of Active Genes in Fungi.</title>
        <authorList>
            <consortium name="DOE Joint Genome Institute"/>
            <person name="Mondo S.J."/>
            <person name="Dannebaum R.O."/>
            <person name="Kuo R.C."/>
            <person name="Labutti K."/>
            <person name="Haridas S."/>
            <person name="Kuo A."/>
            <person name="Salamov A."/>
            <person name="Ahrendt S.R."/>
            <person name="Lipzen A."/>
            <person name="Sullivan W."/>
            <person name="Andreopoulos W.B."/>
            <person name="Clum A."/>
            <person name="Lindquist E."/>
            <person name="Daum C."/>
            <person name="Ramamoorthy G.K."/>
            <person name="Gryganskyi A."/>
            <person name="Culley D."/>
            <person name="Magnuson J.K."/>
            <person name="James T.Y."/>
            <person name="O'Malley M.A."/>
            <person name="Stajich J.E."/>
            <person name="Spatafora J.W."/>
            <person name="Visel A."/>
            <person name="Grigoriev I.V."/>
        </authorList>
    </citation>
    <scope>NUCLEOTIDE SEQUENCE [LARGE SCALE GENOMIC DNA]</scope>
    <source>
        <strain evidence="4 5">CBS 931.73</strain>
    </source>
</reference>
<dbReference type="InterPro" id="IPR000215">
    <property type="entry name" value="Serpin_fam"/>
</dbReference>
<dbReference type="STRING" id="1314790.A0A1Y1XTP8"/>
<dbReference type="PANTHER" id="PTHR11461">
    <property type="entry name" value="SERINE PROTEASE INHIBITOR, SERPIN"/>
    <property type="match status" value="1"/>
</dbReference>
<evidence type="ECO:0000256" key="1">
    <source>
        <dbReference type="ARBA" id="ARBA00009500"/>
    </source>
</evidence>
<dbReference type="SUPFAM" id="SSF56574">
    <property type="entry name" value="Serpins"/>
    <property type="match status" value="1"/>
</dbReference>
<dbReference type="Pfam" id="PF00079">
    <property type="entry name" value="Serpin"/>
    <property type="match status" value="1"/>
</dbReference>
<dbReference type="EMBL" id="MCFE01000492">
    <property type="protein sequence ID" value="ORX88876.1"/>
    <property type="molecule type" value="Genomic_DNA"/>
</dbReference>
<evidence type="ECO:0000259" key="3">
    <source>
        <dbReference type="SMART" id="SM00093"/>
    </source>
</evidence>
<evidence type="ECO:0000313" key="4">
    <source>
        <dbReference type="EMBL" id="ORX88876.1"/>
    </source>
</evidence>
<dbReference type="PANTHER" id="PTHR11461:SF211">
    <property type="entry name" value="GH10112P-RELATED"/>
    <property type="match status" value="1"/>
</dbReference>
<dbReference type="InterPro" id="IPR042178">
    <property type="entry name" value="Serpin_sf_1"/>
</dbReference>
<feature type="domain" description="Serpin" evidence="3">
    <location>
        <begin position="16"/>
        <end position="338"/>
    </location>
</feature>
<dbReference type="OrthoDB" id="1063785at2759"/>
<dbReference type="InParanoid" id="A0A1Y1XTP8"/>
<proteinExistence type="inferred from homology"/>
<dbReference type="Gene3D" id="3.30.497.10">
    <property type="entry name" value="Antithrombin, subunit I, domain 2"/>
    <property type="match status" value="1"/>
</dbReference>
<accession>A0A1Y1XTP8</accession>
<dbReference type="GO" id="GO:0004867">
    <property type="term" value="F:serine-type endopeptidase inhibitor activity"/>
    <property type="evidence" value="ECO:0007669"/>
    <property type="project" value="InterPro"/>
</dbReference>
<dbReference type="InterPro" id="IPR042185">
    <property type="entry name" value="Serpin_sf_2"/>
</dbReference>
<gene>
    <name evidence="4" type="ORF">K493DRAFT_341021</name>
</gene>